<evidence type="ECO:0000259" key="3">
    <source>
        <dbReference type="PROSITE" id="PS50011"/>
    </source>
</evidence>
<protein>
    <submittedName>
        <fullName evidence="5">Kinase-like domain-containing protein</fullName>
    </submittedName>
</protein>
<evidence type="ECO:0000313" key="5">
    <source>
        <dbReference type="EMBL" id="GES79970.1"/>
    </source>
</evidence>
<dbReference type="PANTHER" id="PTHR44329">
    <property type="entry name" value="SERINE/THREONINE-PROTEIN KINASE TNNI3K-RELATED"/>
    <property type="match status" value="1"/>
</dbReference>
<evidence type="ECO:0000256" key="1">
    <source>
        <dbReference type="ARBA" id="ARBA00022741"/>
    </source>
</evidence>
<dbReference type="InterPro" id="IPR000719">
    <property type="entry name" value="Prot_kinase_dom"/>
</dbReference>
<dbReference type="SMART" id="SM00220">
    <property type="entry name" value="S_TKc"/>
    <property type="match status" value="1"/>
</dbReference>
<evidence type="ECO:0000256" key="2">
    <source>
        <dbReference type="ARBA" id="ARBA00022840"/>
    </source>
</evidence>
<keyword evidence="5" id="KW-0808">Transferase</keyword>
<feature type="domain" description="Protein kinase" evidence="3">
    <location>
        <begin position="135"/>
        <end position="415"/>
    </location>
</feature>
<keyword evidence="1" id="KW-0547">Nucleotide-binding</keyword>
<comment type="caution">
    <text evidence="4">The sequence shown here is derived from an EMBL/GenBank/DDBJ whole genome shotgun (WGS) entry which is preliminary data.</text>
</comment>
<sequence>MLRHELINAKINHAYESTDDVKYNNIHTQHEFRLQFINDCEDLSPDEIKEAVKILQSIYDSDKVLFKSGEERICENCKQKCFATSYCEHCVRIYLKSNYNNWKSGNDDIDKLIRKCQSETLKPDMIVEWIPYEKLKNISYLTKGGFAEIYTANWIDGQYNEWDSGKKRLKRIGNQVVIIKKLENVKSANRSWFEEAESHLSICNKWMNIVQCFGLTQDRSGNYMLVMTKMDMDLEGYLKKHRGSLSWPKKFKVVINICSALHKIHVSEKVVHRDLHSGNVLYSQKEHYWYISDLGFCGSVDKPIRSLYGNLPYIAPEVIIGKKHTIKSDIYSIGMLMWEISSGQHPFCGYYHDFNLVLNIFNGMRPAIVPGTPSEYMELMKQCWDAIPENRPNIETLFHRIKEINKRYCEEHPSEAFQHDDRNDLNNTFLSPVTSNQNISSMFISKSKMHIFGNYLPEPKNISEEEQKVLYQEFCRCDDAYIPNLHPEEQDGLEIPDNIEEFWSPTV</sequence>
<dbReference type="Gene3D" id="1.10.510.10">
    <property type="entry name" value="Transferase(Phosphotransferase) domain 1"/>
    <property type="match status" value="1"/>
</dbReference>
<reference evidence="4 6" key="1">
    <citation type="submission" date="2017-11" db="EMBL/GenBank/DDBJ databases">
        <title>The genome of Rhizophagus clarus HR1 reveals common genetic basis of auxotrophy among arbuscular mycorrhizal fungi.</title>
        <authorList>
            <person name="Kobayashi Y."/>
        </authorList>
    </citation>
    <scope>NUCLEOTIDE SEQUENCE [LARGE SCALE GENOMIC DNA]</scope>
    <source>
        <strain evidence="4 6">HR1</strain>
    </source>
</reference>
<keyword evidence="2" id="KW-0067">ATP-binding</keyword>
<reference evidence="5" key="2">
    <citation type="submission" date="2019-10" db="EMBL/GenBank/DDBJ databases">
        <title>Conservation and host-specific expression of non-tandemly repeated heterogenous ribosome RNA gene in arbuscular mycorrhizal fungi.</title>
        <authorList>
            <person name="Maeda T."/>
            <person name="Kobayashi Y."/>
            <person name="Nakagawa T."/>
            <person name="Ezawa T."/>
            <person name="Yamaguchi K."/>
            <person name="Bino T."/>
            <person name="Nishimoto Y."/>
            <person name="Shigenobu S."/>
            <person name="Kawaguchi M."/>
        </authorList>
    </citation>
    <scope>NUCLEOTIDE SEQUENCE</scope>
    <source>
        <strain evidence="5">HR1</strain>
    </source>
</reference>
<name>A0A2Z6QN31_9GLOM</name>
<dbReference type="PROSITE" id="PS50011">
    <property type="entry name" value="PROTEIN_KINASE_DOM"/>
    <property type="match status" value="1"/>
</dbReference>
<organism evidence="4 6">
    <name type="scientific">Rhizophagus clarus</name>
    <dbReference type="NCBI Taxonomy" id="94130"/>
    <lineage>
        <taxon>Eukaryota</taxon>
        <taxon>Fungi</taxon>
        <taxon>Fungi incertae sedis</taxon>
        <taxon>Mucoromycota</taxon>
        <taxon>Glomeromycotina</taxon>
        <taxon>Glomeromycetes</taxon>
        <taxon>Glomerales</taxon>
        <taxon>Glomeraceae</taxon>
        <taxon>Rhizophagus</taxon>
    </lineage>
</organism>
<dbReference type="AlphaFoldDB" id="A0A2Z6QN31"/>
<proteinExistence type="predicted"/>
<dbReference type="GO" id="GO:0004674">
    <property type="term" value="F:protein serine/threonine kinase activity"/>
    <property type="evidence" value="ECO:0007669"/>
    <property type="project" value="TreeGrafter"/>
</dbReference>
<keyword evidence="6" id="KW-1185">Reference proteome</keyword>
<dbReference type="OrthoDB" id="2380616at2759"/>
<accession>A0A2Z6QN31</accession>
<dbReference type="SUPFAM" id="SSF56112">
    <property type="entry name" value="Protein kinase-like (PK-like)"/>
    <property type="match status" value="1"/>
</dbReference>
<dbReference type="Proteomes" id="UP000615446">
    <property type="component" value="Unassembled WGS sequence"/>
</dbReference>
<dbReference type="Proteomes" id="UP000247702">
    <property type="component" value="Unassembled WGS sequence"/>
</dbReference>
<dbReference type="EMBL" id="BEXD01000896">
    <property type="protein sequence ID" value="GBB90975.1"/>
    <property type="molecule type" value="Genomic_DNA"/>
</dbReference>
<gene>
    <name evidence="5" type="ORF">RCL2_000727100</name>
    <name evidence="4" type="ORF">RclHR1_18040004</name>
</gene>
<dbReference type="EMBL" id="BLAL01000047">
    <property type="protein sequence ID" value="GES79970.1"/>
    <property type="molecule type" value="Genomic_DNA"/>
</dbReference>
<evidence type="ECO:0000313" key="6">
    <source>
        <dbReference type="Proteomes" id="UP000247702"/>
    </source>
</evidence>
<dbReference type="InterPro" id="IPR001245">
    <property type="entry name" value="Ser-Thr/Tyr_kinase_cat_dom"/>
</dbReference>
<keyword evidence="5" id="KW-0418">Kinase</keyword>
<evidence type="ECO:0000313" key="4">
    <source>
        <dbReference type="EMBL" id="GBB90975.1"/>
    </source>
</evidence>
<dbReference type="GO" id="GO:0005524">
    <property type="term" value="F:ATP binding"/>
    <property type="evidence" value="ECO:0007669"/>
    <property type="project" value="UniProtKB-KW"/>
</dbReference>
<dbReference type="InterPro" id="IPR011009">
    <property type="entry name" value="Kinase-like_dom_sf"/>
</dbReference>
<dbReference type="PANTHER" id="PTHR44329:SF298">
    <property type="entry name" value="MIXED LINEAGE KINASE DOMAIN-LIKE PROTEIN"/>
    <property type="match status" value="1"/>
</dbReference>
<dbReference type="Pfam" id="PF07714">
    <property type="entry name" value="PK_Tyr_Ser-Thr"/>
    <property type="match status" value="1"/>
</dbReference>
<dbReference type="InterPro" id="IPR051681">
    <property type="entry name" value="Ser/Thr_Kinases-Pseudokinases"/>
</dbReference>